<evidence type="ECO:0000313" key="4">
    <source>
        <dbReference type="Proteomes" id="UP000185841"/>
    </source>
</evidence>
<dbReference type="Proteomes" id="UP000185841">
    <property type="component" value="Unassembled WGS sequence"/>
</dbReference>
<protein>
    <recommendedName>
        <fullName evidence="5">Translation initiation factor 2</fullName>
    </recommendedName>
</protein>
<feature type="compositionally biased region" description="Basic and acidic residues" evidence="1">
    <location>
        <begin position="50"/>
        <end position="59"/>
    </location>
</feature>
<evidence type="ECO:0000313" key="3">
    <source>
        <dbReference type="EMBL" id="SIR02063.1"/>
    </source>
</evidence>
<gene>
    <name evidence="3" type="ORF">SAMN05878282_1133</name>
</gene>
<reference evidence="3 4" key="1">
    <citation type="submission" date="2017-01" db="EMBL/GenBank/DDBJ databases">
        <authorList>
            <person name="Mah S.A."/>
            <person name="Swanson W.J."/>
            <person name="Moy G.W."/>
            <person name="Vacquier V.D."/>
        </authorList>
    </citation>
    <scope>NUCLEOTIDE SEQUENCE [LARGE SCALE GENOMIC DNA]</scope>
    <source>
        <strain evidence="3 4">RU36E</strain>
    </source>
</reference>
<dbReference type="PROSITE" id="PS51257">
    <property type="entry name" value="PROKAR_LIPOPROTEIN"/>
    <property type="match status" value="1"/>
</dbReference>
<sequence length="177" mass="19355">MNVIRPMALILVVTLLAACDQAPAPPKPTPAPEPAAPALEQPKVPAQPVEVERTVEAKPEQPPTPPRQETRVRAAPPDKAPVEARALPKAAQKPAPKVEALPPATLDLRLPDELVQRLELGAPLELTEREPLLPPLFVEKPAEPSPYQLNGRLITNDRVDDYWDSVEGAELQIEFRN</sequence>
<evidence type="ECO:0008006" key="5">
    <source>
        <dbReference type="Google" id="ProtNLM"/>
    </source>
</evidence>
<proteinExistence type="predicted"/>
<feature type="region of interest" description="Disordered" evidence="1">
    <location>
        <begin position="21"/>
        <end position="104"/>
    </location>
</feature>
<feature type="chain" id="PRO_5009939483" description="Translation initiation factor 2" evidence="2">
    <location>
        <begin position="25"/>
        <end position="177"/>
    </location>
</feature>
<dbReference type="AlphaFoldDB" id="A0A1N6XIE4"/>
<dbReference type="RefSeq" id="WP_076429441.1">
    <property type="nucleotide sequence ID" value="NZ_FTMP01000013.1"/>
</dbReference>
<dbReference type="EMBL" id="FTMP01000013">
    <property type="protein sequence ID" value="SIR02063.1"/>
    <property type="molecule type" value="Genomic_DNA"/>
</dbReference>
<name>A0A1N6XIE4_AQUAC</name>
<keyword evidence="2" id="KW-0732">Signal</keyword>
<evidence type="ECO:0000256" key="2">
    <source>
        <dbReference type="SAM" id="SignalP"/>
    </source>
</evidence>
<evidence type="ECO:0000256" key="1">
    <source>
        <dbReference type="SAM" id="MobiDB-lite"/>
    </source>
</evidence>
<feature type="signal peptide" evidence="2">
    <location>
        <begin position="1"/>
        <end position="24"/>
    </location>
</feature>
<organism evidence="3 4">
    <name type="scientific">Aquipseudomonas alcaligenes</name>
    <name type="common">Pseudomonas alcaligenes</name>
    <dbReference type="NCBI Taxonomy" id="43263"/>
    <lineage>
        <taxon>Bacteria</taxon>
        <taxon>Pseudomonadati</taxon>
        <taxon>Pseudomonadota</taxon>
        <taxon>Gammaproteobacteria</taxon>
        <taxon>Pseudomonadales</taxon>
        <taxon>Pseudomonadaceae</taxon>
        <taxon>Aquipseudomonas</taxon>
    </lineage>
</organism>
<feature type="compositionally biased region" description="Pro residues" evidence="1">
    <location>
        <begin position="23"/>
        <end position="35"/>
    </location>
</feature>
<accession>A0A1N6XIE4</accession>
<feature type="compositionally biased region" description="Low complexity" evidence="1">
    <location>
        <begin position="84"/>
        <end position="100"/>
    </location>
</feature>